<reference evidence="9" key="1">
    <citation type="submission" date="2015-07" db="EMBL/GenBank/DDBJ databases">
        <title>Adaptation to a free-living lifestyle via gene acquisitions in the diplomonad Trepomonas sp. PC1.</title>
        <authorList>
            <person name="Xu F."/>
            <person name="Jerlstrom-Hultqvist J."/>
            <person name="Kolisko M."/>
            <person name="Simpson A.G.B."/>
            <person name="Roger A.J."/>
            <person name="Svard S.G."/>
            <person name="Andersson J.O."/>
        </authorList>
    </citation>
    <scope>NUCLEOTIDE SEQUENCE</scope>
    <source>
        <strain evidence="9">PC1</strain>
    </source>
</reference>
<evidence type="ECO:0000259" key="8">
    <source>
        <dbReference type="Pfam" id="PF08351"/>
    </source>
</evidence>
<feature type="coiled-coil region" evidence="6">
    <location>
        <begin position="254"/>
        <end position="285"/>
    </location>
</feature>
<dbReference type="Pfam" id="PF08351">
    <property type="entry name" value="TmcA_N"/>
    <property type="match status" value="1"/>
</dbReference>
<name>A0A146K4C9_9EUKA</name>
<dbReference type="InterPro" id="IPR013562">
    <property type="entry name" value="TmcA/NAT10_N"/>
</dbReference>
<organism evidence="9">
    <name type="scientific">Trepomonas sp. PC1</name>
    <dbReference type="NCBI Taxonomy" id="1076344"/>
    <lineage>
        <taxon>Eukaryota</taxon>
        <taxon>Metamonada</taxon>
        <taxon>Diplomonadida</taxon>
        <taxon>Hexamitidae</taxon>
        <taxon>Hexamitinae</taxon>
        <taxon>Trepomonas</taxon>
    </lineage>
</organism>
<dbReference type="GO" id="GO:0030686">
    <property type="term" value="C:90S preribosome"/>
    <property type="evidence" value="ECO:0007669"/>
    <property type="project" value="TreeGrafter"/>
</dbReference>
<dbReference type="Gene3D" id="3.40.50.11040">
    <property type="match status" value="1"/>
</dbReference>
<feature type="non-terminal residue" evidence="9">
    <location>
        <position position="578"/>
    </location>
</feature>
<comment type="subcellular location">
    <subcellularLocation>
        <location evidence="1">Nucleus</location>
    </subcellularLocation>
</comment>
<keyword evidence="4" id="KW-0067">ATP-binding</keyword>
<dbReference type="InterPro" id="IPR007807">
    <property type="entry name" value="TcmA/NAT10_helicase"/>
</dbReference>
<proteinExistence type="predicted"/>
<evidence type="ECO:0000256" key="4">
    <source>
        <dbReference type="ARBA" id="ARBA00022840"/>
    </source>
</evidence>
<evidence type="ECO:0000259" key="7">
    <source>
        <dbReference type="Pfam" id="PF05127"/>
    </source>
</evidence>
<dbReference type="AlphaFoldDB" id="A0A146K4C9"/>
<dbReference type="InterPro" id="IPR027417">
    <property type="entry name" value="P-loop_NTPase"/>
</dbReference>
<dbReference type="EMBL" id="GDID01004864">
    <property type="protein sequence ID" value="JAP91742.1"/>
    <property type="molecule type" value="Transcribed_RNA"/>
</dbReference>
<sequence>RLDDRIGHLIDTGLSNKHRSMFMILGVNGHKQIPVLFQIYAQKCLHQPNVAWCYNDRPNFKKTTETIDQTLTDGSKTNFMNQNQIRFTHYRDADCLLGQTFSVLILQDFDYVTPNLLAMTVETVRGGGLVMFLLNKVDSIQQLSSAQLNIHKRYKTSSEMSQQALPRFSERFCKLLQNVERLLVVDEKLNVVELGLAKEVMGIKVQQETDDFKLQQLQQQQESHEDPVKASLVKTCVTFDQCKSLIEIMDLFFQKEIEVEVAKEEEKEESELQEIKKSKEEILEERKLKMLQKQNKKAYTQLVSQLQETKPIMQNTNLFPKNKQLFIKAARGRGKSALLGLAIAAALQAKATNVLLFAPKVQNIQTVFQFIEVGLKQLGYQQFSDYSFQKDGDKQLDNITGIDVFRSHRQIVRFIQPDLIQTDNQALINLADLIVIDEAAAMPLELIKSILKTETFTLLSSTVHGYEGSGRALQVKIINQLQKFNQQGKQLIQLELETPIRYHTGDCIEKWLYNLLLLDCEKFLEEQKKNFLFKQPLPDDCNLHMVSKDCLFSGEKATEQFLKLIWSIFSTSHYKNQP</sequence>
<dbReference type="InterPro" id="IPR032672">
    <property type="entry name" value="TmcA/NAT10/Kre33"/>
</dbReference>
<gene>
    <name evidence="9" type="ORF">TPC1_16547</name>
</gene>
<dbReference type="Pfam" id="PF05127">
    <property type="entry name" value="NAT10_TcmA_helicase"/>
    <property type="match status" value="1"/>
</dbReference>
<dbReference type="GO" id="GO:1904812">
    <property type="term" value="P:rRNA acetylation involved in maturation of SSU-rRNA"/>
    <property type="evidence" value="ECO:0007669"/>
    <property type="project" value="TreeGrafter"/>
</dbReference>
<dbReference type="GO" id="GO:0000049">
    <property type="term" value="F:tRNA binding"/>
    <property type="evidence" value="ECO:0007669"/>
    <property type="project" value="TreeGrafter"/>
</dbReference>
<evidence type="ECO:0000256" key="5">
    <source>
        <dbReference type="ARBA" id="ARBA00023315"/>
    </source>
</evidence>
<dbReference type="Gene3D" id="3.40.50.300">
    <property type="entry name" value="P-loop containing nucleotide triphosphate hydrolases"/>
    <property type="match status" value="1"/>
</dbReference>
<dbReference type="GO" id="GO:1990883">
    <property type="term" value="F:18S rRNA cytidine N-acetyltransferase activity"/>
    <property type="evidence" value="ECO:0007669"/>
    <property type="project" value="TreeGrafter"/>
</dbReference>
<feature type="non-terminal residue" evidence="9">
    <location>
        <position position="1"/>
    </location>
</feature>
<evidence type="ECO:0000256" key="2">
    <source>
        <dbReference type="ARBA" id="ARBA00022679"/>
    </source>
</evidence>
<dbReference type="SUPFAM" id="SSF52540">
    <property type="entry name" value="P-loop containing nucleoside triphosphate hydrolases"/>
    <property type="match status" value="1"/>
</dbReference>
<protein>
    <submittedName>
        <fullName evidence="9">N-acetyltransferase-like protein</fullName>
    </submittedName>
</protein>
<keyword evidence="5" id="KW-0012">Acyltransferase</keyword>
<dbReference type="GO" id="GO:0005524">
    <property type="term" value="F:ATP binding"/>
    <property type="evidence" value="ECO:0007669"/>
    <property type="project" value="UniProtKB-KW"/>
</dbReference>
<keyword evidence="2 9" id="KW-0808">Transferase</keyword>
<dbReference type="PANTHER" id="PTHR10925:SF5">
    <property type="entry name" value="RNA CYTIDINE ACETYLTRANSFERASE"/>
    <property type="match status" value="1"/>
</dbReference>
<keyword evidence="3" id="KW-0547">Nucleotide-binding</keyword>
<dbReference type="GO" id="GO:0005730">
    <property type="term" value="C:nucleolus"/>
    <property type="evidence" value="ECO:0007669"/>
    <property type="project" value="TreeGrafter"/>
</dbReference>
<feature type="domain" description="TcmA/NAT10 helicase" evidence="7">
    <location>
        <begin position="327"/>
        <end position="519"/>
    </location>
</feature>
<evidence type="ECO:0000313" key="9">
    <source>
        <dbReference type="EMBL" id="JAP91742.1"/>
    </source>
</evidence>
<dbReference type="PANTHER" id="PTHR10925">
    <property type="entry name" value="N-ACETYLTRANSFERASE 10"/>
    <property type="match status" value="1"/>
</dbReference>
<evidence type="ECO:0000256" key="6">
    <source>
        <dbReference type="SAM" id="Coils"/>
    </source>
</evidence>
<evidence type="ECO:0000256" key="3">
    <source>
        <dbReference type="ARBA" id="ARBA00022741"/>
    </source>
</evidence>
<accession>A0A146K4C9</accession>
<evidence type="ECO:0000256" key="1">
    <source>
        <dbReference type="ARBA" id="ARBA00004123"/>
    </source>
</evidence>
<keyword evidence="6" id="KW-0175">Coiled coil</keyword>
<feature type="domain" description="TmcA/NAT10 N-terminal" evidence="8">
    <location>
        <begin position="6"/>
        <end position="186"/>
    </location>
</feature>